<reference evidence="12 13" key="1">
    <citation type="submission" date="2017-08" db="EMBL/GenBank/DDBJ databases">
        <title>Aliifodinibius alkalisoli sp. nov., isolated from saline alkaline soil.</title>
        <authorList>
            <person name="Liu D."/>
            <person name="Zhang G."/>
        </authorList>
    </citation>
    <scope>NUCLEOTIDE SEQUENCE [LARGE SCALE GENOMIC DNA]</scope>
    <source>
        <strain evidence="12 13">WN023</strain>
    </source>
</reference>
<sequence length="150" mass="17483">MVFVTRRAHFNAAHRLHNPEKSDKWNKQIFGKCNHENWHGHNYVLKVTVAGKQNPETGYVIDLSELKTIIESRIVEKCDHKNLNLDVPFLDGIMPSTENLVQAFFKELEDPIRNATNQRGFLYSIELQETERNSAKYCPYLLEKEIPTLD</sequence>
<keyword evidence="6 11" id="KW-0862">Zinc</keyword>
<dbReference type="InterPro" id="IPR038418">
    <property type="entry name" value="6-PTP_synth/QueD_sf"/>
</dbReference>
<dbReference type="PANTHER" id="PTHR12589:SF7">
    <property type="entry name" value="6-PYRUVOYL TETRAHYDROBIOPTERIN SYNTHASE"/>
    <property type="match status" value="1"/>
</dbReference>
<feature type="binding site" evidence="11">
    <location>
        <position position="39"/>
    </location>
    <ligand>
        <name>Zn(2+)</name>
        <dbReference type="ChEBI" id="CHEBI:29105"/>
    </ligand>
</feature>
<dbReference type="SUPFAM" id="SSF55620">
    <property type="entry name" value="Tetrahydrobiopterin biosynthesis enzymes-like"/>
    <property type="match status" value="1"/>
</dbReference>
<dbReference type="FunFam" id="3.30.479.10:FF:000003">
    <property type="entry name" value="6-pyruvoyl tetrahydrobiopterin synthase"/>
    <property type="match status" value="1"/>
</dbReference>
<dbReference type="UniPathway" id="UPA00391"/>
<protein>
    <recommendedName>
        <fullName evidence="4">6-carboxy-5,6,7,8-tetrahydropterin synthase</fullName>
        <ecNumber evidence="3">4.1.2.50</ecNumber>
    </recommendedName>
    <alternativeName>
        <fullName evidence="8">Queuosine biosynthesis protein QueD</fullName>
    </alternativeName>
</protein>
<dbReference type="Proteomes" id="UP000218831">
    <property type="component" value="Unassembled WGS sequence"/>
</dbReference>
<evidence type="ECO:0000256" key="8">
    <source>
        <dbReference type="ARBA" id="ARBA00031449"/>
    </source>
</evidence>
<evidence type="ECO:0000256" key="11">
    <source>
        <dbReference type="PIRSR" id="PIRSR006113-2"/>
    </source>
</evidence>
<keyword evidence="13" id="KW-1185">Reference proteome</keyword>
<evidence type="ECO:0000256" key="7">
    <source>
        <dbReference type="ARBA" id="ARBA00023239"/>
    </source>
</evidence>
<dbReference type="AlphaFoldDB" id="A0A2A2G7Z5"/>
<evidence type="ECO:0000313" key="13">
    <source>
        <dbReference type="Proteomes" id="UP000218831"/>
    </source>
</evidence>
<name>A0A2A2G7Z5_9BACT</name>
<evidence type="ECO:0000256" key="9">
    <source>
        <dbReference type="ARBA" id="ARBA00048807"/>
    </source>
</evidence>
<feature type="active site" description="Charge relay system" evidence="10">
    <location>
        <position position="129"/>
    </location>
</feature>
<evidence type="ECO:0000256" key="3">
    <source>
        <dbReference type="ARBA" id="ARBA00012982"/>
    </source>
</evidence>
<keyword evidence="7" id="KW-0456">Lyase</keyword>
<comment type="catalytic activity">
    <reaction evidence="9">
        <text>7,8-dihydroneopterin 3'-triphosphate + H2O = 6-carboxy-5,6,7,8-tetrahydropterin + triphosphate + acetaldehyde + 2 H(+)</text>
        <dbReference type="Rhea" id="RHEA:27966"/>
        <dbReference type="ChEBI" id="CHEBI:15343"/>
        <dbReference type="ChEBI" id="CHEBI:15377"/>
        <dbReference type="ChEBI" id="CHEBI:15378"/>
        <dbReference type="ChEBI" id="CHEBI:18036"/>
        <dbReference type="ChEBI" id="CHEBI:58462"/>
        <dbReference type="ChEBI" id="CHEBI:61032"/>
        <dbReference type="EC" id="4.1.2.50"/>
    </reaction>
</comment>
<dbReference type="EMBL" id="NSKE01000010">
    <property type="protein sequence ID" value="PAU93114.1"/>
    <property type="molecule type" value="Genomic_DNA"/>
</dbReference>
<dbReference type="PANTHER" id="PTHR12589">
    <property type="entry name" value="PYRUVOYL TETRAHYDROBIOPTERIN SYNTHASE"/>
    <property type="match status" value="1"/>
</dbReference>
<dbReference type="EC" id="4.1.2.50" evidence="3"/>
<gene>
    <name evidence="12" type="ORF">CK503_13170</name>
</gene>
<dbReference type="RefSeq" id="WP_095607296.1">
    <property type="nucleotide sequence ID" value="NZ_NSKE01000010.1"/>
</dbReference>
<feature type="binding site" evidence="11">
    <location>
        <position position="41"/>
    </location>
    <ligand>
        <name>Zn(2+)</name>
        <dbReference type="ChEBI" id="CHEBI:29105"/>
    </ligand>
</feature>
<comment type="similarity">
    <text evidence="2">Belongs to the PTPS family. QueD subfamily.</text>
</comment>
<comment type="cofactor">
    <cofactor evidence="11">
        <name>Zn(2+)</name>
        <dbReference type="ChEBI" id="CHEBI:29105"/>
    </cofactor>
    <text evidence="11">Binds 1 zinc ion per subunit.</text>
</comment>
<evidence type="ECO:0000256" key="10">
    <source>
        <dbReference type="PIRSR" id="PIRSR006113-1"/>
    </source>
</evidence>
<organism evidence="12 13">
    <name type="scientific">Fodinibius salipaludis</name>
    <dbReference type="NCBI Taxonomy" id="2032627"/>
    <lineage>
        <taxon>Bacteria</taxon>
        <taxon>Pseudomonadati</taxon>
        <taxon>Balneolota</taxon>
        <taxon>Balneolia</taxon>
        <taxon>Balneolales</taxon>
        <taxon>Balneolaceae</taxon>
        <taxon>Fodinibius</taxon>
    </lineage>
</organism>
<dbReference type="GO" id="GO:0070497">
    <property type="term" value="F:6-carboxytetrahydropterin synthase activity"/>
    <property type="evidence" value="ECO:0007669"/>
    <property type="project" value="UniProtKB-EC"/>
</dbReference>
<dbReference type="Gene3D" id="3.30.479.10">
    <property type="entry name" value="6-pyruvoyl tetrahydropterin synthase/QueD"/>
    <property type="match status" value="1"/>
</dbReference>
<feature type="active site" description="Proton acceptor" evidence="10">
    <location>
        <position position="33"/>
    </location>
</feature>
<dbReference type="OrthoDB" id="9804698at2"/>
<evidence type="ECO:0000256" key="1">
    <source>
        <dbReference type="ARBA" id="ARBA00005061"/>
    </source>
</evidence>
<keyword evidence="5 11" id="KW-0479">Metal-binding</keyword>
<comment type="caution">
    <text evidence="12">The sequence shown here is derived from an EMBL/GenBank/DDBJ whole genome shotgun (WGS) entry which is preliminary data.</text>
</comment>
<dbReference type="GO" id="GO:0046872">
    <property type="term" value="F:metal ion binding"/>
    <property type="evidence" value="ECO:0007669"/>
    <property type="project" value="UniProtKB-KW"/>
</dbReference>
<dbReference type="Pfam" id="PF01242">
    <property type="entry name" value="PTPS"/>
    <property type="match status" value="1"/>
</dbReference>
<proteinExistence type="inferred from homology"/>
<accession>A0A2A2G7Z5</accession>
<dbReference type="PIRSF" id="PIRSF006113">
    <property type="entry name" value="PTP_synth"/>
    <property type="match status" value="1"/>
</dbReference>
<comment type="pathway">
    <text evidence="1">Purine metabolism; 7-cyano-7-deazaguanine biosynthesis.</text>
</comment>
<evidence type="ECO:0000256" key="2">
    <source>
        <dbReference type="ARBA" id="ARBA00008900"/>
    </source>
</evidence>
<evidence type="ECO:0000256" key="6">
    <source>
        <dbReference type="ARBA" id="ARBA00022833"/>
    </source>
</evidence>
<evidence type="ECO:0000256" key="5">
    <source>
        <dbReference type="ARBA" id="ARBA00022723"/>
    </source>
</evidence>
<feature type="binding site" evidence="11">
    <location>
        <position position="14"/>
    </location>
    <ligand>
        <name>Zn(2+)</name>
        <dbReference type="ChEBI" id="CHEBI:29105"/>
    </ligand>
</feature>
<evidence type="ECO:0000256" key="4">
    <source>
        <dbReference type="ARBA" id="ARBA00018141"/>
    </source>
</evidence>
<feature type="active site" description="Charge relay system" evidence="10">
    <location>
        <position position="80"/>
    </location>
</feature>
<evidence type="ECO:0000313" key="12">
    <source>
        <dbReference type="EMBL" id="PAU93114.1"/>
    </source>
</evidence>
<dbReference type="InterPro" id="IPR007115">
    <property type="entry name" value="6-PTP_synth/QueD"/>
</dbReference>